<gene>
    <name evidence="1" type="ORF">NEZAVI_LOCUS7021</name>
</gene>
<reference evidence="1" key="1">
    <citation type="submission" date="2022-01" db="EMBL/GenBank/DDBJ databases">
        <authorList>
            <person name="King R."/>
        </authorList>
    </citation>
    <scope>NUCLEOTIDE SEQUENCE</scope>
</reference>
<dbReference type="AlphaFoldDB" id="A0A9P0H7Z7"/>
<dbReference type="Proteomes" id="UP001152798">
    <property type="component" value="Chromosome 3"/>
</dbReference>
<protein>
    <submittedName>
        <fullName evidence="1">Uncharacterized protein</fullName>
    </submittedName>
</protein>
<dbReference type="EMBL" id="OV725079">
    <property type="protein sequence ID" value="CAH1397102.1"/>
    <property type="molecule type" value="Genomic_DNA"/>
</dbReference>
<evidence type="ECO:0000313" key="1">
    <source>
        <dbReference type="EMBL" id="CAH1397102.1"/>
    </source>
</evidence>
<proteinExistence type="predicted"/>
<evidence type="ECO:0000313" key="2">
    <source>
        <dbReference type="Proteomes" id="UP001152798"/>
    </source>
</evidence>
<organism evidence="1 2">
    <name type="scientific">Nezara viridula</name>
    <name type="common">Southern green stink bug</name>
    <name type="synonym">Cimex viridulus</name>
    <dbReference type="NCBI Taxonomy" id="85310"/>
    <lineage>
        <taxon>Eukaryota</taxon>
        <taxon>Metazoa</taxon>
        <taxon>Ecdysozoa</taxon>
        <taxon>Arthropoda</taxon>
        <taxon>Hexapoda</taxon>
        <taxon>Insecta</taxon>
        <taxon>Pterygota</taxon>
        <taxon>Neoptera</taxon>
        <taxon>Paraneoptera</taxon>
        <taxon>Hemiptera</taxon>
        <taxon>Heteroptera</taxon>
        <taxon>Panheteroptera</taxon>
        <taxon>Pentatomomorpha</taxon>
        <taxon>Pentatomoidea</taxon>
        <taxon>Pentatomidae</taxon>
        <taxon>Pentatominae</taxon>
        <taxon>Nezara</taxon>
    </lineage>
</organism>
<accession>A0A9P0H7Z7</accession>
<keyword evidence="2" id="KW-1185">Reference proteome</keyword>
<name>A0A9P0H7Z7_NEZVI</name>
<sequence>MNAQQTRSAGFVKGACKSVPYVMASGIHCPSVHGGQYRHWGAWLEDLEEKYIQEEMPMFATTGKTFKVTTTDTIVLPCEVINIGE</sequence>